<dbReference type="GO" id="GO:0016874">
    <property type="term" value="F:ligase activity"/>
    <property type="evidence" value="ECO:0007669"/>
    <property type="project" value="UniProtKB-KW"/>
</dbReference>
<feature type="short sequence motif" description="HXTX 1" evidence="2">
    <location>
        <begin position="48"/>
        <end position="51"/>
    </location>
</feature>
<name>Q2Y753_NITMU</name>
<feature type="active site" description="Proton acceptor" evidence="2">
    <location>
        <position position="133"/>
    </location>
</feature>
<dbReference type="STRING" id="323848.Nmul_A2125"/>
<dbReference type="GO" id="GO:0004113">
    <property type="term" value="F:2',3'-cyclic-nucleotide 3'-phosphodiesterase activity"/>
    <property type="evidence" value="ECO:0007669"/>
    <property type="project" value="InterPro"/>
</dbReference>
<protein>
    <recommendedName>
        <fullName evidence="2">RNA 2',3'-cyclic phosphodiesterase</fullName>
        <shortName evidence="2">RNA 2',3'-CPDase</shortName>
        <ecNumber evidence="2">3.1.4.58</ecNumber>
    </recommendedName>
</protein>
<comment type="similarity">
    <text evidence="2">Belongs to the 2H phosphoesterase superfamily. ThpR family.</text>
</comment>
<dbReference type="HAMAP" id="MF_01940">
    <property type="entry name" value="RNA_CPDase"/>
    <property type="match status" value="1"/>
</dbReference>
<dbReference type="PANTHER" id="PTHR35561:SF1">
    <property type="entry name" value="RNA 2',3'-CYCLIC PHOSPHODIESTERASE"/>
    <property type="match status" value="1"/>
</dbReference>
<organism evidence="4 6">
    <name type="scientific">Nitrosospira multiformis (strain ATCC 25196 / NCIMB 11849 / C 71)</name>
    <dbReference type="NCBI Taxonomy" id="323848"/>
    <lineage>
        <taxon>Bacteria</taxon>
        <taxon>Pseudomonadati</taxon>
        <taxon>Pseudomonadota</taxon>
        <taxon>Betaproteobacteria</taxon>
        <taxon>Nitrosomonadales</taxon>
        <taxon>Nitrosomonadaceae</taxon>
        <taxon>Nitrosospira</taxon>
    </lineage>
</organism>
<dbReference type="NCBIfam" id="TIGR02258">
    <property type="entry name" value="2_5_ligase"/>
    <property type="match status" value="1"/>
</dbReference>
<dbReference type="PANTHER" id="PTHR35561">
    <property type="entry name" value="RNA 2',3'-CYCLIC PHOSPHODIESTERASE"/>
    <property type="match status" value="1"/>
</dbReference>
<reference evidence="4 6" key="3">
    <citation type="journal article" date="2008" name="Appl. Environ. Microbiol.">
        <title>Complete genome sequence of Nitrosospira multiformis, an ammonia-oxidizing bacterium from the soil environment.</title>
        <authorList>
            <person name="Norton J.M."/>
            <person name="Klotz M.G."/>
            <person name="Stein L.Y."/>
            <person name="Arp D.J."/>
            <person name="Bottomley P.J."/>
            <person name="Chain P.S."/>
            <person name="Hauser L.J."/>
            <person name="Land M.L."/>
            <person name="Larimer F.W."/>
            <person name="Shin M.W."/>
            <person name="Starkenburg S.R."/>
        </authorList>
    </citation>
    <scope>NUCLEOTIDE SEQUENCE [LARGE SCALE GENOMIC DNA]</scope>
    <source>
        <strain evidence="4">ATCC 25196</strain>
        <strain evidence="6">ATCC 25196 / NCIMB 11849 / C 71</strain>
    </source>
</reference>
<dbReference type="InterPro" id="IPR009097">
    <property type="entry name" value="Cyclic_Pdiesterase"/>
</dbReference>
<reference evidence="6" key="1">
    <citation type="submission" date="2005-08" db="EMBL/GenBank/DDBJ databases">
        <title>Complete sequence of chromosome 1 of Nitrosospira multiformis ATCC 25196.</title>
        <authorList>
            <person name="Copeland A."/>
            <person name="Lucas S."/>
            <person name="Lapidus A."/>
            <person name="Barry K."/>
            <person name="Detter J.C."/>
            <person name="Glavina T."/>
            <person name="Hammon N."/>
            <person name="Israni S."/>
            <person name="Pitluck S."/>
            <person name="Chain P."/>
            <person name="Malfatti S."/>
            <person name="Shin M."/>
            <person name="Vergez L."/>
            <person name="Schmutz J."/>
            <person name="Larimer F."/>
            <person name="Land M."/>
            <person name="Hauser L."/>
            <person name="Kyrpides N."/>
            <person name="Lykidis A."/>
            <person name="Richardson P."/>
        </authorList>
    </citation>
    <scope>NUCLEOTIDE SEQUENCE [LARGE SCALE GENOMIC DNA]</scope>
    <source>
        <strain evidence="6">ATCC 25196 / NCIMB 11849 / C 71</strain>
    </source>
</reference>
<evidence type="ECO:0000313" key="7">
    <source>
        <dbReference type="Proteomes" id="UP000236751"/>
    </source>
</evidence>
<sequence length="195" mass="22398">MAEETRQKAVRLFFAIWPDKETCMQLDRLTGRLASVCEGRKTKAENIHLTLVFVGEVNASQVEALCRAADEIEGHGVRAFDLVIERICVWKRKNIVYAEINEVPRPLMDLVEALQSSLSLVGFSLEERSYKPHITLMRNASCKTLPERAEPMVWRAREWVLVKSDQTSDGPVYTPIGRWFLKGDQRMINSLNHQR</sequence>
<keyword evidence="4" id="KW-0436">Ligase</keyword>
<dbReference type="Gene3D" id="3.90.1140.10">
    <property type="entry name" value="Cyclic phosphodiesterase"/>
    <property type="match status" value="1"/>
</dbReference>
<reference evidence="5 7" key="4">
    <citation type="submission" date="2016-10" db="EMBL/GenBank/DDBJ databases">
        <authorList>
            <person name="de Groot N.N."/>
        </authorList>
    </citation>
    <scope>NUCLEOTIDE SEQUENCE [LARGE SCALE GENOMIC DNA]</scope>
    <source>
        <strain evidence="5 7">Nl13</strain>
    </source>
</reference>
<evidence type="ECO:0000256" key="1">
    <source>
        <dbReference type="ARBA" id="ARBA00022801"/>
    </source>
</evidence>
<comment type="function">
    <text evidence="2">Hydrolyzes RNA 2',3'-cyclic phosphodiester to an RNA 2'-phosphomonoester.</text>
</comment>
<dbReference type="InterPro" id="IPR014051">
    <property type="entry name" value="Phosphoesterase_HXTX"/>
</dbReference>
<evidence type="ECO:0000313" key="6">
    <source>
        <dbReference type="Proteomes" id="UP000002718"/>
    </source>
</evidence>
<dbReference type="OrthoDB" id="7061261at2"/>
<evidence type="ECO:0000259" key="3">
    <source>
        <dbReference type="Pfam" id="PF02834"/>
    </source>
</evidence>
<dbReference type="EC" id="3.1.4.58" evidence="2"/>
<dbReference type="Proteomes" id="UP000236751">
    <property type="component" value="Unassembled WGS sequence"/>
</dbReference>
<dbReference type="Proteomes" id="UP000002718">
    <property type="component" value="Chromosome"/>
</dbReference>
<dbReference type="EMBL" id="CP000103">
    <property type="protein sequence ID" value="ABB75418.1"/>
    <property type="molecule type" value="Genomic_DNA"/>
</dbReference>
<dbReference type="KEGG" id="nmu:Nmul_A2125"/>
<dbReference type="eggNOG" id="COG1514">
    <property type="taxonomic scope" value="Bacteria"/>
</dbReference>
<keyword evidence="1 2" id="KW-0378">Hydrolase</keyword>
<dbReference type="RefSeq" id="WP_011381427.1">
    <property type="nucleotide sequence ID" value="NC_007614.1"/>
</dbReference>
<feature type="short sequence motif" description="HXTX 2" evidence="2">
    <location>
        <begin position="133"/>
        <end position="136"/>
    </location>
</feature>
<comment type="catalytic activity">
    <reaction evidence="2">
        <text>a 3'-end 2',3'-cyclophospho-ribonucleotide-RNA + H2O = a 3'-end 2'-phospho-ribonucleotide-RNA + H(+)</text>
        <dbReference type="Rhea" id="RHEA:11828"/>
        <dbReference type="Rhea" id="RHEA-COMP:10464"/>
        <dbReference type="Rhea" id="RHEA-COMP:17353"/>
        <dbReference type="ChEBI" id="CHEBI:15377"/>
        <dbReference type="ChEBI" id="CHEBI:15378"/>
        <dbReference type="ChEBI" id="CHEBI:83064"/>
        <dbReference type="ChEBI" id="CHEBI:173113"/>
        <dbReference type="EC" id="3.1.4.58"/>
    </reaction>
</comment>
<dbReference type="AlphaFoldDB" id="Q2Y753"/>
<proteinExistence type="inferred from homology"/>
<dbReference type="InterPro" id="IPR004175">
    <property type="entry name" value="RNA_CPDase"/>
</dbReference>
<dbReference type="HOGENOM" id="CLU_081251_2_1_4"/>
<reference evidence="4" key="2">
    <citation type="submission" date="2005-08" db="EMBL/GenBank/DDBJ databases">
        <title>Complete sequence of Chromosome 1 of Nitrosospira multiformis ATCC 25196.</title>
        <authorList>
            <consortium name="US DOE Joint Genome Institute"/>
            <person name="Copeland A."/>
            <person name="Lucas S."/>
            <person name="Lapidus A."/>
            <person name="Barry K."/>
            <person name="Detter J.C."/>
            <person name="Glavina T."/>
            <person name="Hammon N."/>
            <person name="Israni S."/>
            <person name="Pitluck S."/>
            <person name="Chain P."/>
            <person name="Malfatti S."/>
            <person name="Shin M."/>
            <person name="Vergez L."/>
            <person name="Schmutz J."/>
            <person name="Larimer F."/>
            <person name="Land M."/>
            <person name="Hauser L."/>
            <person name="Kyrpides N."/>
            <person name="Lykidis A."/>
            <person name="Richardson P."/>
        </authorList>
    </citation>
    <scope>NUCLEOTIDE SEQUENCE</scope>
    <source>
        <strain evidence="4">ATCC 25196</strain>
    </source>
</reference>
<feature type="domain" description="Phosphoesterase HXTX" evidence="3">
    <location>
        <begin position="17"/>
        <end position="97"/>
    </location>
</feature>
<dbReference type="Pfam" id="PF02834">
    <property type="entry name" value="LigT_PEase"/>
    <property type="match status" value="1"/>
</dbReference>
<accession>Q2Y753</accession>
<feature type="active site" description="Proton donor" evidence="2">
    <location>
        <position position="48"/>
    </location>
</feature>
<keyword evidence="6" id="KW-1185">Reference proteome</keyword>
<dbReference type="GO" id="GO:0008664">
    <property type="term" value="F:RNA 2',3'-cyclic 3'-phosphodiesterase activity"/>
    <property type="evidence" value="ECO:0007669"/>
    <property type="project" value="UniProtKB-EC"/>
</dbReference>
<evidence type="ECO:0000256" key="2">
    <source>
        <dbReference type="HAMAP-Rule" id="MF_01940"/>
    </source>
</evidence>
<evidence type="ECO:0000313" key="5">
    <source>
        <dbReference type="EMBL" id="SEF86825.1"/>
    </source>
</evidence>
<dbReference type="EMBL" id="FNVK01000012">
    <property type="protein sequence ID" value="SEF86825.1"/>
    <property type="molecule type" value="Genomic_DNA"/>
</dbReference>
<gene>
    <name evidence="4" type="ordered locus">Nmul_A2125</name>
    <name evidence="5" type="ORF">SAMN05216403_11252</name>
</gene>
<evidence type="ECO:0000313" key="4">
    <source>
        <dbReference type="EMBL" id="ABB75418.1"/>
    </source>
</evidence>
<dbReference type="SUPFAM" id="SSF55144">
    <property type="entry name" value="LigT-like"/>
    <property type="match status" value="1"/>
</dbReference>